<keyword evidence="2" id="KW-1185">Reference proteome</keyword>
<evidence type="ECO:0000313" key="1">
    <source>
        <dbReference type="EMBL" id="XRP74723.1"/>
    </source>
</evidence>
<keyword evidence="1" id="KW-0614">Plasmid</keyword>
<geneLocation type="plasmid" evidence="1 2">
    <name>pCF3-5</name>
</geneLocation>
<evidence type="ECO:0000313" key="2">
    <source>
        <dbReference type="Proteomes" id="UP001196097"/>
    </source>
</evidence>
<proteinExistence type="predicted"/>
<gene>
    <name evidence="1" type="ORF">HF292_015705</name>
</gene>
<dbReference type="EMBL" id="CP130951">
    <property type="protein sequence ID" value="XRP74723.1"/>
    <property type="molecule type" value="Genomic_DNA"/>
</dbReference>
<name>A0ACD5IMI4_9PROT</name>
<sequence>MTNTNRPTIPPENGDEISLREIYEIIRQKQLAIIVITVLFAAIAGAYSFIRPEKQLAIIVITVLFAAIAGAYSFIRPENYAYQACVSMGVIGRDANGQPIFVDSPQGVEAQLNNAYIPFAIDSLVNKKKEN</sequence>
<reference evidence="1 2" key="1">
    <citation type="journal article" date="2021" name="ISME J.">
        <title>Genomic evolution of the class Acidithiobacillia: deep-branching Proteobacteria living in extreme acidic conditions.</title>
        <authorList>
            <person name="Moya-Beltran A."/>
            <person name="Beard S."/>
            <person name="Rojas-Villalobos C."/>
            <person name="Issotta F."/>
            <person name="Gallardo Y."/>
            <person name="Ulloa R."/>
            <person name="Giaveno A."/>
            <person name="Degli Esposti M."/>
            <person name="Johnson D.B."/>
            <person name="Quatrini R."/>
        </authorList>
    </citation>
    <scope>NUCLEOTIDE SEQUENCE [LARGE SCALE GENOMIC DNA]</scope>
    <source>
        <strain evidence="1 2">CF3</strain>
    </source>
</reference>
<accession>A0ACD5IMI4</accession>
<organism evidence="1 2">
    <name type="scientific">Acidithiobacillus ferruginosus</name>
    <dbReference type="NCBI Taxonomy" id="3063951"/>
    <lineage>
        <taxon>Bacteria</taxon>
        <taxon>Pseudomonadati</taxon>
        <taxon>Pseudomonadota</taxon>
        <taxon>Acidithiobacillia</taxon>
        <taxon>Acidithiobacillales</taxon>
        <taxon>Acidithiobacillaceae</taxon>
        <taxon>Acidithiobacillus</taxon>
    </lineage>
</organism>
<dbReference type="Proteomes" id="UP001196097">
    <property type="component" value="Plasmid pCF3-5"/>
</dbReference>
<protein>
    <submittedName>
        <fullName evidence="1">Wzz/FepE/Etk N-terminal domain-containing protein</fullName>
    </submittedName>
</protein>